<dbReference type="Proteomes" id="UP001180020">
    <property type="component" value="Unassembled WGS sequence"/>
</dbReference>
<dbReference type="PANTHER" id="PTHR31181:SF67">
    <property type="entry name" value="PROLAMIN-LIKE PROTEIN (DUF1278)"/>
    <property type="match status" value="1"/>
</dbReference>
<evidence type="ECO:0000256" key="2">
    <source>
        <dbReference type="SAM" id="SignalP"/>
    </source>
</evidence>
<reference evidence="4" key="1">
    <citation type="journal article" date="2023" name="Nat. Commun.">
        <title>Diploid and tetraploid genomes of Acorus and the evolution of monocots.</title>
        <authorList>
            <person name="Ma L."/>
            <person name="Liu K.W."/>
            <person name="Li Z."/>
            <person name="Hsiao Y.Y."/>
            <person name="Qi Y."/>
            <person name="Fu T."/>
            <person name="Tang G.D."/>
            <person name="Zhang D."/>
            <person name="Sun W.H."/>
            <person name="Liu D.K."/>
            <person name="Li Y."/>
            <person name="Chen G.Z."/>
            <person name="Liu X.D."/>
            <person name="Liao X.Y."/>
            <person name="Jiang Y.T."/>
            <person name="Yu X."/>
            <person name="Hao Y."/>
            <person name="Huang J."/>
            <person name="Zhao X.W."/>
            <person name="Ke S."/>
            <person name="Chen Y.Y."/>
            <person name="Wu W.L."/>
            <person name="Hsu J.L."/>
            <person name="Lin Y.F."/>
            <person name="Huang M.D."/>
            <person name="Li C.Y."/>
            <person name="Huang L."/>
            <person name="Wang Z.W."/>
            <person name="Zhao X."/>
            <person name="Zhong W.Y."/>
            <person name="Peng D.H."/>
            <person name="Ahmad S."/>
            <person name="Lan S."/>
            <person name="Zhang J.S."/>
            <person name="Tsai W.C."/>
            <person name="Van de Peer Y."/>
            <person name="Liu Z.J."/>
        </authorList>
    </citation>
    <scope>NUCLEOTIDE SEQUENCE</scope>
    <source>
        <strain evidence="4">CP</strain>
    </source>
</reference>
<organism evidence="4 5">
    <name type="scientific">Acorus calamus</name>
    <name type="common">Sweet flag</name>
    <dbReference type="NCBI Taxonomy" id="4465"/>
    <lineage>
        <taxon>Eukaryota</taxon>
        <taxon>Viridiplantae</taxon>
        <taxon>Streptophyta</taxon>
        <taxon>Embryophyta</taxon>
        <taxon>Tracheophyta</taxon>
        <taxon>Spermatophyta</taxon>
        <taxon>Magnoliopsida</taxon>
        <taxon>Liliopsida</taxon>
        <taxon>Acoraceae</taxon>
        <taxon>Acorus</taxon>
    </lineage>
</organism>
<dbReference type="EMBL" id="JAUJYO010000007">
    <property type="protein sequence ID" value="KAK1312941.1"/>
    <property type="molecule type" value="Genomic_DNA"/>
</dbReference>
<evidence type="ECO:0000313" key="5">
    <source>
        <dbReference type="Proteomes" id="UP001180020"/>
    </source>
</evidence>
<gene>
    <name evidence="4" type="ORF">QJS10_CPA07g01143</name>
</gene>
<dbReference type="GO" id="GO:0009567">
    <property type="term" value="P:double fertilization forming a zygote and endosperm"/>
    <property type="evidence" value="ECO:0007669"/>
    <property type="project" value="TreeGrafter"/>
</dbReference>
<keyword evidence="5" id="KW-1185">Reference proteome</keyword>
<comment type="caution">
    <text evidence="4">The sequence shown here is derived from an EMBL/GenBank/DDBJ whole genome shotgun (WGS) entry which is preliminary data.</text>
</comment>
<sequence>MAMKAITLLLLLVAATAVSAQSASAPAPAPAPAGVDQDQVKACFKTLSAVEGCVDDIFKSFLTPDFGVAATCCEAAVTVTDECWAEDLLRDL</sequence>
<feature type="signal peptide" evidence="2">
    <location>
        <begin position="1"/>
        <end position="20"/>
    </location>
</feature>
<evidence type="ECO:0000259" key="3">
    <source>
        <dbReference type="Pfam" id="PF05617"/>
    </source>
</evidence>
<dbReference type="PANTHER" id="PTHR31181">
    <property type="entry name" value="EGG CELL-SECRETED PROTEIN 1.4"/>
    <property type="match status" value="1"/>
</dbReference>
<dbReference type="GO" id="GO:0005576">
    <property type="term" value="C:extracellular region"/>
    <property type="evidence" value="ECO:0007669"/>
    <property type="project" value="TreeGrafter"/>
</dbReference>
<reference evidence="4" key="2">
    <citation type="submission" date="2023-06" db="EMBL/GenBank/DDBJ databases">
        <authorList>
            <person name="Ma L."/>
            <person name="Liu K.-W."/>
            <person name="Li Z."/>
            <person name="Hsiao Y.-Y."/>
            <person name="Qi Y."/>
            <person name="Fu T."/>
            <person name="Tang G."/>
            <person name="Zhang D."/>
            <person name="Sun W.-H."/>
            <person name="Liu D.-K."/>
            <person name="Li Y."/>
            <person name="Chen G.-Z."/>
            <person name="Liu X.-D."/>
            <person name="Liao X.-Y."/>
            <person name="Jiang Y.-T."/>
            <person name="Yu X."/>
            <person name="Hao Y."/>
            <person name="Huang J."/>
            <person name="Zhao X.-W."/>
            <person name="Ke S."/>
            <person name="Chen Y.-Y."/>
            <person name="Wu W.-L."/>
            <person name="Hsu J.-L."/>
            <person name="Lin Y.-F."/>
            <person name="Huang M.-D."/>
            <person name="Li C.-Y."/>
            <person name="Huang L."/>
            <person name="Wang Z.-W."/>
            <person name="Zhao X."/>
            <person name="Zhong W.-Y."/>
            <person name="Peng D.-H."/>
            <person name="Ahmad S."/>
            <person name="Lan S."/>
            <person name="Zhang J.-S."/>
            <person name="Tsai W.-C."/>
            <person name="Van De Peer Y."/>
            <person name="Liu Z.-J."/>
        </authorList>
    </citation>
    <scope>NUCLEOTIDE SEQUENCE</scope>
    <source>
        <strain evidence="4">CP</strain>
        <tissue evidence="4">Leaves</tissue>
    </source>
</reference>
<dbReference type="AlphaFoldDB" id="A0AAV9EHE3"/>
<evidence type="ECO:0000256" key="1">
    <source>
        <dbReference type="ARBA" id="ARBA00022729"/>
    </source>
</evidence>
<proteinExistence type="predicted"/>
<protein>
    <recommendedName>
        <fullName evidence="3">Prolamin-like domain-containing protein</fullName>
    </recommendedName>
</protein>
<keyword evidence="1 2" id="KW-0732">Signal</keyword>
<accession>A0AAV9EHE3</accession>
<dbReference type="GO" id="GO:0080155">
    <property type="term" value="P:regulation of double fertilization forming a zygote and endosperm"/>
    <property type="evidence" value="ECO:0007669"/>
    <property type="project" value="TreeGrafter"/>
</dbReference>
<dbReference type="GO" id="GO:2000008">
    <property type="term" value="P:regulation of protein localization to cell surface"/>
    <property type="evidence" value="ECO:0007669"/>
    <property type="project" value="TreeGrafter"/>
</dbReference>
<evidence type="ECO:0000313" key="4">
    <source>
        <dbReference type="EMBL" id="KAK1312941.1"/>
    </source>
</evidence>
<dbReference type="GO" id="GO:0031982">
    <property type="term" value="C:vesicle"/>
    <property type="evidence" value="ECO:0007669"/>
    <property type="project" value="TreeGrafter"/>
</dbReference>
<feature type="domain" description="Prolamin-like" evidence="3">
    <location>
        <begin position="43"/>
        <end position="86"/>
    </location>
</feature>
<feature type="chain" id="PRO_5043687212" description="Prolamin-like domain-containing protein" evidence="2">
    <location>
        <begin position="21"/>
        <end position="92"/>
    </location>
</feature>
<name>A0AAV9EHE3_ACOCL</name>
<dbReference type="Pfam" id="PF05617">
    <property type="entry name" value="Prolamin_like"/>
    <property type="match status" value="1"/>
</dbReference>
<dbReference type="InterPro" id="IPR008502">
    <property type="entry name" value="Prolamin-like"/>
</dbReference>